<organism evidence="5 6">
    <name type="scientific">Streptomyces olindensis</name>
    <dbReference type="NCBI Taxonomy" id="358823"/>
    <lineage>
        <taxon>Bacteria</taxon>
        <taxon>Bacillati</taxon>
        <taxon>Actinomycetota</taxon>
        <taxon>Actinomycetes</taxon>
        <taxon>Kitasatosporales</taxon>
        <taxon>Streptomycetaceae</taxon>
        <taxon>Streptomyces</taxon>
    </lineage>
</organism>
<feature type="domain" description="ATPase AAA-type core" evidence="2">
    <location>
        <begin position="1248"/>
        <end position="1322"/>
    </location>
</feature>
<evidence type="ECO:0000259" key="2">
    <source>
        <dbReference type="Pfam" id="PF00004"/>
    </source>
</evidence>
<sequence>MTIGPGAGTHDPVDTGTYEVLRDRLSAQAAELARRAEALNARRGEEFGSTRLERAGTGRLRTEHAAVPRDIVAVGDVLLSGCNAVPSRAADTRVGDVLALYDRELNRLPDDAVPGLLDDPDFVREFGALHRYYRQARLLRLRRSEGRLLAVFQTGEKADDTRVLRWALSDGGRAATFLDARGERDHVLPPSHDVEWLDSTREDHVPGRHPHVSIGGEVFVSTVGGVLTVKTDDDTETAEGVHTEPVDEPLQSLADADIAHARVGALILLRVRPYKEDTDRHLVFNTLTRTVVRLDGIGRACRRLPEDQGIVFPGGHCLATGAHKTYEHDVTELEFEREIRSPNGEDVLYAFHARAEGRGLLLPYNTIRKEMASPLPCNGWALFDDGALVILRADTDEPQRVHPVQLWNSPYVSDTHAAARPIGDGPLARIGNADLVRGISDCLSITAAVAGTTPTSEVYEALLAACARAADTHHWLGEPELGDLGTPLAHLRDTAQQVLAEFATVQALTRHADDALTEAAARVTEVVRRLRGESARSAAEWVTGLTELRRAQGHLLTLKDLRYADAARIDELAAATESDLAAFGRRAVAHLAREDAFVGHHADVERLVADAEAIATVAEAAPVAARMDELAVGLRTVTEVVAGLDIADATVRTAVLGRIAEVLGGVNRARAVLDGRRRALLDQEGRAEFAAEFALLGQSVTGALAASDSPEACDEQLARLLVQVETLESRFAESEDFLATLADRRDELHEAFSARKQTLADARARRAERLAESATRVLRTVARRAAAQPDADAVATFFTSDPLPAKVRRIAGELRDLGDQVRAEELDGRLKAARQEALRALRDRTDLYTDDGRTIRLGTHRFAVNTQPLDLTLVPHGDTLAFALTGTDYRSPVTGPDFTATRPYWDRPLPSESPEVYRAEHLAARLLDEHGREALAEADLSALVRQAAESSYDEGYERGVHDHDATAILTALLRLHEGAGPLRHEPAARAAAQLFWAHGTTAEERQSWTRRAVSLARARDTFGPAPAIAELRRELAEAAGGEAAAAYLFEELTSGPPGFVISAGTRTLLDKFRRTVGTSAYDDDLTALTDPAAREQLVEAWLTAYTTATGTDLTPGDLAEAVAAELCPGLTRYESDAPLTETVTGLLGSHPRITGRALVVRIDELLARTRRFRTHDAPAHRAYQRRRTALVNAEHTRLRLDDHRPRVMSAFVRSKLIDDVYLPLIGDSLAKQLGTTGEAKRTDTGGLLLLISPPGYGKTTLMEYVADRLGMILVRVDGPALGPAVTSLDPAEAPNATARQEVEKINFALAAGNNTLLHLDDIQHTSPELLQKFIPLCDATRRIEGVWDGAPRTYDLRGKRFAVSMAGNPYTESGSRFQVPDMLANRADVWNLGDVLTGKDDHFALSFIENALTANQVLAPLAGRDRADLDLLIRLAQDDPTARADRLTHPYAPAELERILAVLRHLLTARETVLAVNAAYIASAAQSDTTRTEPPFRLQGSYRTMNRIAQRVQTVMNDAELAALIEDHYRAEAQTLTTGAEANLLKLAELRGTLTPEQTARWTEVKAAHVRARTLGGPEDDPLARAVGALGLLADRIAAVESAINRVGDPRHPSGSPRPGSSRAAART</sequence>
<feature type="domain" description="DUF3686" evidence="3">
    <location>
        <begin position="31"/>
        <end position="474"/>
    </location>
</feature>
<gene>
    <name evidence="5" type="ORF">ABZ568_04995</name>
</gene>
<feature type="compositionally biased region" description="Low complexity" evidence="1">
    <location>
        <begin position="1613"/>
        <end position="1628"/>
    </location>
</feature>
<evidence type="ECO:0000259" key="3">
    <source>
        <dbReference type="Pfam" id="PF12458"/>
    </source>
</evidence>
<dbReference type="Pfam" id="PF12458">
    <property type="entry name" value="DUF3686"/>
    <property type="match status" value="1"/>
</dbReference>
<keyword evidence="6" id="KW-1185">Reference proteome</keyword>
<comment type="caution">
    <text evidence="5">The sequence shown here is derived from an EMBL/GenBank/DDBJ whole genome shotgun (WGS) entry which is preliminary data.</text>
</comment>
<reference evidence="5 6" key="1">
    <citation type="submission" date="2024-06" db="EMBL/GenBank/DDBJ databases">
        <title>The Natural Products Discovery Center: Release of the First 8490 Sequenced Strains for Exploring Actinobacteria Biosynthetic Diversity.</title>
        <authorList>
            <person name="Kalkreuter E."/>
            <person name="Kautsar S.A."/>
            <person name="Yang D."/>
            <person name="Bader C.D."/>
            <person name="Teijaro C.N."/>
            <person name="Fluegel L."/>
            <person name="Davis C.M."/>
            <person name="Simpson J.R."/>
            <person name="Lauterbach L."/>
            <person name="Steele A.D."/>
            <person name="Gui C."/>
            <person name="Meng S."/>
            <person name="Li G."/>
            <person name="Viehrig K."/>
            <person name="Ye F."/>
            <person name="Su P."/>
            <person name="Kiefer A.F."/>
            <person name="Nichols A."/>
            <person name="Cepeda A.J."/>
            <person name="Yan W."/>
            <person name="Fan B."/>
            <person name="Jiang Y."/>
            <person name="Adhikari A."/>
            <person name="Zheng C.-J."/>
            <person name="Schuster L."/>
            <person name="Cowan T.M."/>
            <person name="Smanski M.J."/>
            <person name="Chevrette M.G."/>
            <person name="De Carvalho L.P.S."/>
            <person name="Shen B."/>
        </authorList>
    </citation>
    <scope>NUCLEOTIDE SEQUENCE [LARGE SCALE GENOMIC DNA]</scope>
    <source>
        <strain evidence="5 6">NPDC019583</strain>
    </source>
</reference>
<dbReference type="SUPFAM" id="SSF52540">
    <property type="entry name" value="P-loop containing nucleoside triphosphate hydrolases"/>
    <property type="match status" value="1"/>
</dbReference>
<proteinExistence type="predicted"/>
<dbReference type="Pfam" id="PF25472">
    <property type="entry name" value="DUF7902"/>
    <property type="match status" value="1"/>
</dbReference>
<evidence type="ECO:0000259" key="4">
    <source>
        <dbReference type="Pfam" id="PF25472"/>
    </source>
</evidence>
<dbReference type="Pfam" id="PF00004">
    <property type="entry name" value="AAA"/>
    <property type="match status" value="1"/>
</dbReference>
<accession>A0ABV2XP64</accession>
<dbReference type="InterPro" id="IPR057224">
    <property type="entry name" value="DUF7902"/>
</dbReference>
<dbReference type="InterPro" id="IPR003959">
    <property type="entry name" value="ATPase_AAA_core"/>
</dbReference>
<evidence type="ECO:0000313" key="5">
    <source>
        <dbReference type="EMBL" id="MEU2265794.1"/>
    </source>
</evidence>
<name>A0ABV2XP64_9ACTN</name>
<evidence type="ECO:0000313" key="6">
    <source>
        <dbReference type="Proteomes" id="UP001550603"/>
    </source>
</evidence>
<dbReference type="InterPro" id="IPR020958">
    <property type="entry name" value="DUF3686"/>
</dbReference>
<evidence type="ECO:0000256" key="1">
    <source>
        <dbReference type="SAM" id="MobiDB-lite"/>
    </source>
</evidence>
<dbReference type="InterPro" id="IPR027417">
    <property type="entry name" value="P-loop_NTPase"/>
</dbReference>
<protein>
    <submittedName>
        <fullName evidence="5">DNA repair ATPase</fullName>
    </submittedName>
</protein>
<dbReference type="RefSeq" id="WP_359785572.1">
    <property type="nucleotide sequence ID" value="NZ_JBEYBN010000004.1"/>
</dbReference>
<feature type="region of interest" description="Disordered" evidence="1">
    <location>
        <begin position="1604"/>
        <end position="1628"/>
    </location>
</feature>
<dbReference type="Gene3D" id="3.40.50.300">
    <property type="entry name" value="P-loop containing nucleotide triphosphate hydrolases"/>
    <property type="match status" value="1"/>
</dbReference>
<dbReference type="Proteomes" id="UP001550603">
    <property type="component" value="Unassembled WGS sequence"/>
</dbReference>
<dbReference type="EMBL" id="JBEYBN010000004">
    <property type="protein sequence ID" value="MEU2265794.1"/>
    <property type="molecule type" value="Genomic_DNA"/>
</dbReference>
<feature type="domain" description="DUF7902" evidence="4">
    <location>
        <begin position="595"/>
        <end position="678"/>
    </location>
</feature>